<keyword evidence="2" id="KW-1185">Reference proteome</keyword>
<dbReference type="AlphaFoldDB" id="A0A9X2HCK6"/>
<evidence type="ECO:0000313" key="1">
    <source>
        <dbReference type="EMBL" id="MCP3425645.1"/>
    </source>
</evidence>
<dbReference type="Proteomes" id="UP001139502">
    <property type="component" value="Unassembled WGS sequence"/>
</dbReference>
<protein>
    <submittedName>
        <fullName evidence="1">PIN domain-containing protein</fullName>
    </submittedName>
</protein>
<proteinExistence type="predicted"/>
<dbReference type="EMBL" id="JANAFB010000011">
    <property type="protein sequence ID" value="MCP3425645.1"/>
    <property type="molecule type" value="Genomic_DNA"/>
</dbReference>
<sequence length="187" mass="20868">MTQLVFVDANVLFSRTRRDWLFLLRRETGGSLFRLCTSVEVLHEVGARLRNANPAADSSLIGQFHERVDRFLDHMVAGYPGGPVEGIEDHDDWHVHHAAMHCRADALLTEGQGFLSAETGYEVYDCDEFFQEVAWLAPNATREVTRFQAAYWAARAGSQLPDALRAAGCPRFAEVVLGHLRGLARGT</sequence>
<accession>A0A9X2HCK6</accession>
<dbReference type="RefSeq" id="WP_254165946.1">
    <property type="nucleotide sequence ID" value="NZ_JANAFB010000011.1"/>
</dbReference>
<gene>
    <name evidence="1" type="ORF">NBM05_06355</name>
</gene>
<name>A0A9X2HCK6_9MICC</name>
<comment type="caution">
    <text evidence="1">The sequence shown here is derived from an EMBL/GenBank/DDBJ whole genome shotgun (WGS) entry which is preliminary data.</text>
</comment>
<evidence type="ECO:0000313" key="2">
    <source>
        <dbReference type="Proteomes" id="UP001139502"/>
    </source>
</evidence>
<reference evidence="1" key="1">
    <citation type="submission" date="2022-06" db="EMBL/GenBank/DDBJ databases">
        <title>Rothia sp. isolated from sandalwood seedling.</title>
        <authorList>
            <person name="Tuikhar N."/>
            <person name="Kirdat K."/>
            <person name="Thorat V."/>
            <person name="Swetha P."/>
            <person name="Padma S."/>
            <person name="Sundararaj R."/>
            <person name="Yadav A."/>
        </authorList>
    </citation>
    <scope>NUCLEOTIDE SEQUENCE</scope>
    <source>
        <strain evidence="1">AR01</strain>
    </source>
</reference>
<organism evidence="1 2">
    <name type="scientific">Rothia santali</name>
    <dbReference type="NCBI Taxonomy" id="2949643"/>
    <lineage>
        <taxon>Bacteria</taxon>
        <taxon>Bacillati</taxon>
        <taxon>Actinomycetota</taxon>
        <taxon>Actinomycetes</taxon>
        <taxon>Micrococcales</taxon>
        <taxon>Micrococcaceae</taxon>
        <taxon>Rothia</taxon>
    </lineage>
</organism>